<dbReference type="InterPro" id="IPR011024">
    <property type="entry name" value="G_crystallin-like"/>
</dbReference>
<sequence length="149" mass="16740">MNSIRLFSGIKMCCVTALLLGTVATAYAGDEACWAEFFHGTNYTGEHVRLNGPVQLDNLHNVNGENWDLRIDSIKVGPKAKVTVFENLNFKLTLKEMAKYPDLMRSLGVTEQDIKEDSELIFGAKATIHDLSDFNFHDKTRSLKIDCLE</sequence>
<dbReference type="RefSeq" id="WP_088618668.1">
    <property type="nucleotide sequence ID" value="NZ_CP022129.1"/>
</dbReference>
<dbReference type="InterPro" id="IPR015059">
    <property type="entry name" value="Ca_cell_adhesion_N_dom"/>
</dbReference>
<accession>A0A1Z4BX19</accession>
<dbReference type="Proteomes" id="UP000197019">
    <property type="component" value="Chromosome"/>
</dbReference>
<evidence type="ECO:0000256" key="1">
    <source>
        <dbReference type="SAM" id="SignalP"/>
    </source>
</evidence>
<dbReference type="Pfam" id="PF08964">
    <property type="entry name" value="Crystall_3"/>
    <property type="match status" value="1"/>
</dbReference>
<protein>
    <recommendedName>
        <fullName evidence="2">Calcium-dependent cell adhesion molecule N-terminal domain-containing protein</fullName>
    </recommendedName>
</protein>
<dbReference type="KEGG" id="mpsy:CEK71_06730"/>
<name>A0A1Z4BX19_9GAMM</name>
<evidence type="ECO:0000313" key="3">
    <source>
        <dbReference type="EMBL" id="ASF45793.1"/>
    </source>
</evidence>
<proteinExistence type="predicted"/>
<evidence type="ECO:0000313" key="5">
    <source>
        <dbReference type="Proteomes" id="UP000197019"/>
    </source>
</evidence>
<dbReference type="Proteomes" id="UP000237423">
    <property type="component" value="Unassembled WGS sequence"/>
</dbReference>
<keyword evidence="5" id="KW-1185">Reference proteome</keyword>
<feature type="chain" id="PRO_5033751814" description="Calcium-dependent cell adhesion molecule N-terminal domain-containing protein" evidence="1">
    <location>
        <begin position="29"/>
        <end position="149"/>
    </location>
</feature>
<gene>
    <name evidence="4" type="ORF">AADEFJLK_02630</name>
    <name evidence="3" type="ORF">CEK71_06730</name>
</gene>
<evidence type="ECO:0000259" key="2">
    <source>
        <dbReference type="Pfam" id="PF08964"/>
    </source>
</evidence>
<organism evidence="3 5">
    <name type="scientific">Methylovulum psychrotolerans</name>
    <dbReference type="NCBI Taxonomy" id="1704499"/>
    <lineage>
        <taxon>Bacteria</taxon>
        <taxon>Pseudomonadati</taxon>
        <taxon>Pseudomonadota</taxon>
        <taxon>Gammaproteobacteria</taxon>
        <taxon>Methylococcales</taxon>
        <taxon>Methylococcaceae</taxon>
        <taxon>Methylovulum</taxon>
    </lineage>
</organism>
<evidence type="ECO:0000313" key="6">
    <source>
        <dbReference type="Proteomes" id="UP000237423"/>
    </source>
</evidence>
<reference evidence="3 5" key="1">
    <citation type="submission" date="2017-06" db="EMBL/GenBank/DDBJ databases">
        <title>Genome Sequencing of the methanotroph Methylovulum psychrotolerants str. HV10-M2 isolated from a high-altitude environment.</title>
        <authorList>
            <person name="Mateos-Rivera A."/>
        </authorList>
    </citation>
    <scope>NUCLEOTIDE SEQUENCE [LARGE SCALE GENOMIC DNA]</scope>
    <source>
        <strain evidence="3 5">HV10_M2</strain>
    </source>
</reference>
<dbReference type="GO" id="GO:0098609">
    <property type="term" value="P:cell-cell adhesion"/>
    <property type="evidence" value="ECO:0007669"/>
    <property type="project" value="InterPro"/>
</dbReference>
<dbReference type="EMBL" id="CP022129">
    <property type="protein sequence ID" value="ASF45793.1"/>
    <property type="molecule type" value="Genomic_DNA"/>
</dbReference>
<dbReference type="SUPFAM" id="SSF49695">
    <property type="entry name" value="gamma-Crystallin-like"/>
    <property type="match status" value="1"/>
</dbReference>
<dbReference type="AlphaFoldDB" id="A0A1Z4BX19"/>
<dbReference type="Gene3D" id="2.60.20.10">
    <property type="entry name" value="Crystallins"/>
    <property type="match status" value="1"/>
</dbReference>
<reference evidence="4 6" key="2">
    <citation type="submission" date="2017-11" db="EMBL/GenBank/DDBJ databases">
        <title>Draft Genome Sequence of Methylobacter psychrotolerans Sph1T, an Obligate Methanotroph from Low-Temperature Environments.</title>
        <authorList>
            <person name="Oshkin I.Y."/>
            <person name="Miroshnikov K."/>
            <person name="Belova S.E."/>
            <person name="Korzhenkov A."/>
            <person name="Toshchakov S.V."/>
            <person name="Dedysh S.N."/>
        </authorList>
    </citation>
    <scope>NUCLEOTIDE SEQUENCE [LARGE SCALE GENOMIC DNA]</scope>
    <source>
        <strain evidence="4 6">Sph1</strain>
    </source>
</reference>
<feature type="domain" description="Calcium-dependent cell adhesion molecule N-terminal" evidence="2">
    <location>
        <begin position="32"/>
        <end position="90"/>
    </location>
</feature>
<keyword evidence="1" id="KW-0732">Signal</keyword>
<dbReference type="EMBL" id="PGFZ01000005">
    <property type="protein sequence ID" value="POZ51756.1"/>
    <property type="molecule type" value="Genomic_DNA"/>
</dbReference>
<feature type="signal peptide" evidence="1">
    <location>
        <begin position="1"/>
        <end position="28"/>
    </location>
</feature>
<evidence type="ECO:0000313" key="4">
    <source>
        <dbReference type="EMBL" id="POZ51756.1"/>
    </source>
</evidence>
<dbReference type="OrthoDB" id="5567980at2"/>
<dbReference type="GO" id="GO:0016020">
    <property type="term" value="C:membrane"/>
    <property type="evidence" value="ECO:0007669"/>
    <property type="project" value="InterPro"/>
</dbReference>